<evidence type="ECO:0000313" key="2">
    <source>
        <dbReference type="Proteomes" id="UP000215256"/>
    </source>
</evidence>
<protein>
    <submittedName>
        <fullName evidence="1">Uncharacterized protein</fullName>
    </submittedName>
</protein>
<dbReference type="AlphaFoldDB" id="A0A248UNE5"/>
<dbReference type="Proteomes" id="UP000215256">
    <property type="component" value="Plasmid unnamed1"/>
</dbReference>
<evidence type="ECO:0000313" key="1">
    <source>
        <dbReference type="EMBL" id="ASV88235.1"/>
    </source>
</evidence>
<organism evidence="1 2">
    <name type="scientific">Ochrobactrum quorumnocens</name>
    <dbReference type="NCBI Taxonomy" id="271865"/>
    <lineage>
        <taxon>Bacteria</taxon>
        <taxon>Pseudomonadati</taxon>
        <taxon>Pseudomonadota</taxon>
        <taxon>Alphaproteobacteria</taxon>
        <taxon>Hyphomicrobiales</taxon>
        <taxon>Brucellaceae</taxon>
        <taxon>Brucella/Ochrobactrum group</taxon>
        <taxon>Ochrobactrum</taxon>
    </lineage>
</organism>
<dbReference type="KEGG" id="och:CES85_3012"/>
<dbReference type="EMBL" id="CP022605">
    <property type="protein sequence ID" value="ASV88235.1"/>
    <property type="molecule type" value="Genomic_DNA"/>
</dbReference>
<reference evidence="1 2" key="1">
    <citation type="submission" date="2017-07" db="EMBL/GenBank/DDBJ databases">
        <title>Phylogenetic study on the rhizospheric bacterium Ochrobactrum sp. A44.</title>
        <authorList>
            <person name="Krzyzanowska D.M."/>
            <person name="Ossowicki A."/>
            <person name="Rajewska M."/>
            <person name="Maciag T."/>
            <person name="Kaczynski Z."/>
            <person name="Czerwicka M."/>
            <person name="Jafra S."/>
        </authorList>
    </citation>
    <scope>NUCLEOTIDE SEQUENCE [LARGE SCALE GENOMIC DNA]</scope>
    <source>
        <strain evidence="1 2">A44</strain>
        <plasmid evidence="1 2">unnamed1</plasmid>
    </source>
</reference>
<gene>
    <name evidence="1" type="ORF">CES85_3012</name>
</gene>
<keyword evidence="1" id="KW-0614">Plasmid</keyword>
<proteinExistence type="predicted"/>
<sequence length="45" mass="5424">MVRHAQMLWMLLFAVMTKRGQCCNSHKHWERRRSMRYYAGLDGAP</sequence>
<name>A0A248UNE5_9HYPH</name>
<accession>A0A248UNE5</accession>
<geneLocation type="plasmid" evidence="1 2">
    <name>unnamed1</name>
</geneLocation>